<dbReference type="Gene3D" id="2.60.120.10">
    <property type="entry name" value="Jelly Rolls"/>
    <property type="match status" value="1"/>
</dbReference>
<dbReference type="GO" id="GO:0003700">
    <property type="term" value="F:DNA-binding transcription factor activity"/>
    <property type="evidence" value="ECO:0007669"/>
    <property type="project" value="InterPro"/>
</dbReference>
<dbReference type="SUPFAM" id="SSF51215">
    <property type="entry name" value="Regulatory protein AraC"/>
    <property type="match status" value="1"/>
</dbReference>
<dbReference type="SUPFAM" id="SSF46689">
    <property type="entry name" value="Homeodomain-like"/>
    <property type="match status" value="2"/>
</dbReference>
<dbReference type="PANTHER" id="PTHR43280:SF2">
    <property type="entry name" value="HTH-TYPE TRANSCRIPTIONAL REGULATOR EXSA"/>
    <property type="match status" value="1"/>
</dbReference>
<dbReference type="Pfam" id="PF12833">
    <property type="entry name" value="HTH_18"/>
    <property type="match status" value="1"/>
</dbReference>
<keyword evidence="6" id="KW-1185">Reference proteome</keyword>
<keyword evidence="3" id="KW-0804">Transcription</keyword>
<sequence length="270" mass="30050">MENIMNPLQTYHTAGHIFAAMGQIYTKPLHQHADACEMLLVASGTGIFTINGKSYRAGPGSIVLCNAGDWQEARVDPRSPFQALYLSCSGTLAEGLPISHVRNQQLAPVQFLRVFSELQSLLERIIQQQQDRTMLRHLLALFFCTLERALAPAAANETPDIDQVIRKAQHYIEENHSRDITLENLSMELGLNKYAFARLFKELTGVSPIQYVIQCRMQTAQHLLLTTAGTIPEIAAQTGYKSATHFQQAFKKAVGTSPGVFRRESTAPRP</sequence>
<dbReference type="Pfam" id="PF02311">
    <property type="entry name" value="AraC_binding"/>
    <property type="match status" value="1"/>
</dbReference>
<dbReference type="InterPro" id="IPR018062">
    <property type="entry name" value="HTH_AraC-typ_CS"/>
</dbReference>
<keyword evidence="5" id="KW-0413">Isomerase</keyword>
<keyword evidence="2 5" id="KW-0238">DNA-binding</keyword>
<dbReference type="GO" id="GO:0016853">
    <property type="term" value="F:isomerase activity"/>
    <property type="evidence" value="ECO:0007669"/>
    <property type="project" value="UniProtKB-KW"/>
</dbReference>
<dbReference type="InterPro" id="IPR009057">
    <property type="entry name" value="Homeodomain-like_sf"/>
</dbReference>
<dbReference type="PANTHER" id="PTHR43280">
    <property type="entry name" value="ARAC-FAMILY TRANSCRIPTIONAL REGULATOR"/>
    <property type="match status" value="1"/>
</dbReference>
<dbReference type="PROSITE" id="PS01124">
    <property type="entry name" value="HTH_ARAC_FAMILY_2"/>
    <property type="match status" value="1"/>
</dbReference>
<evidence type="ECO:0000313" key="6">
    <source>
        <dbReference type="Proteomes" id="UP000525923"/>
    </source>
</evidence>
<evidence type="ECO:0000256" key="1">
    <source>
        <dbReference type="ARBA" id="ARBA00023015"/>
    </source>
</evidence>
<organism evidence="5 6">
    <name type="scientific">Planococcus koreensis</name>
    <dbReference type="NCBI Taxonomy" id="112331"/>
    <lineage>
        <taxon>Bacteria</taxon>
        <taxon>Bacillati</taxon>
        <taxon>Bacillota</taxon>
        <taxon>Bacilli</taxon>
        <taxon>Bacillales</taxon>
        <taxon>Caryophanaceae</taxon>
        <taxon>Planococcus</taxon>
    </lineage>
</organism>
<keyword evidence="1" id="KW-0805">Transcription regulation</keyword>
<reference evidence="5 6" key="1">
    <citation type="submission" date="2020-08" db="EMBL/GenBank/DDBJ databases">
        <title>Genomic Encyclopedia of Type Strains, Phase IV (KMG-IV): sequencing the most valuable type-strain genomes for metagenomic binning, comparative biology and taxonomic classification.</title>
        <authorList>
            <person name="Goeker M."/>
        </authorList>
    </citation>
    <scope>NUCLEOTIDE SEQUENCE [LARGE SCALE GENOMIC DNA]</scope>
    <source>
        <strain evidence="5 6">DSM 15895</strain>
    </source>
</reference>
<dbReference type="OrthoDB" id="9813413at2"/>
<dbReference type="SMART" id="SM00342">
    <property type="entry name" value="HTH_ARAC"/>
    <property type="match status" value="1"/>
</dbReference>
<dbReference type="InterPro" id="IPR020449">
    <property type="entry name" value="Tscrpt_reg_AraC-type_HTH"/>
</dbReference>
<dbReference type="AlphaFoldDB" id="A0A7W8CUK9"/>
<dbReference type="InterPro" id="IPR003313">
    <property type="entry name" value="AraC-bd"/>
</dbReference>
<evidence type="ECO:0000256" key="3">
    <source>
        <dbReference type="ARBA" id="ARBA00023163"/>
    </source>
</evidence>
<dbReference type="InterPro" id="IPR018060">
    <property type="entry name" value="HTH_AraC"/>
</dbReference>
<evidence type="ECO:0000256" key="2">
    <source>
        <dbReference type="ARBA" id="ARBA00023125"/>
    </source>
</evidence>
<proteinExistence type="predicted"/>
<dbReference type="PROSITE" id="PS00041">
    <property type="entry name" value="HTH_ARAC_FAMILY_1"/>
    <property type="match status" value="1"/>
</dbReference>
<dbReference type="PRINTS" id="PR00032">
    <property type="entry name" value="HTHARAC"/>
</dbReference>
<evidence type="ECO:0000259" key="4">
    <source>
        <dbReference type="PROSITE" id="PS01124"/>
    </source>
</evidence>
<accession>A0A7W8CUK9</accession>
<dbReference type="InterPro" id="IPR037923">
    <property type="entry name" value="HTH-like"/>
</dbReference>
<dbReference type="Gene3D" id="1.10.10.60">
    <property type="entry name" value="Homeodomain-like"/>
    <property type="match status" value="2"/>
</dbReference>
<gene>
    <name evidence="5" type="ORF">HNQ44_002619</name>
</gene>
<dbReference type="InterPro" id="IPR014710">
    <property type="entry name" value="RmlC-like_jellyroll"/>
</dbReference>
<dbReference type="RefSeq" id="WP_135502493.1">
    <property type="nucleotide sequence ID" value="NZ_JACHHE010000007.1"/>
</dbReference>
<comment type="caution">
    <text evidence="5">The sequence shown here is derived from an EMBL/GenBank/DDBJ whole genome shotgun (WGS) entry which is preliminary data.</text>
</comment>
<protein>
    <submittedName>
        <fullName evidence="5">AraC-like DNA-binding protein/mannose-6-phosphate isomerase-like protein (Cupin superfamily)</fullName>
    </submittedName>
</protein>
<name>A0A7W8CUK9_9BACL</name>
<feature type="domain" description="HTH araC/xylS-type" evidence="4">
    <location>
        <begin position="166"/>
        <end position="264"/>
    </location>
</feature>
<dbReference type="Proteomes" id="UP000525923">
    <property type="component" value="Unassembled WGS sequence"/>
</dbReference>
<dbReference type="GO" id="GO:0043565">
    <property type="term" value="F:sequence-specific DNA binding"/>
    <property type="evidence" value="ECO:0007669"/>
    <property type="project" value="InterPro"/>
</dbReference>
<evidence type="ECO:0000313" key="5">
    <source>
        <dbReference type="EMBL" id="MBB5181154.1"/>
    </source>
</evidence>
<dbReference type="EMBL" id="JACHHE010000007">
    <property type="protein sequence ID" value="MBB5181154.1"/>
    <property type="molecule type" value="Genomic_DNA"/>
</dbReference>